<evidence type="ECO:0000256" key="2">
    <source>
        <dbReference type="ARBA" id="ARBA00022980"/>
    </source>
</evidence>
<accession>A0A1G2D1J0</accession>
<dbReference type="InterPro" id="IPR000456">
    <property type="entry name" value="Ribosomal_bL17"/>
</dbReference>
<dbReference type="Pfam" id="PF01196">
    <property type="entry name" value="Ribosomal_L17"/>
    <property type="match status" value="1"/>
</dbReference>
<reference evidence="6 7" key="1">
    <citation type="journal article" date="2016" name="Nat. Commun.">
        <title>Thousands of microbial genomes shed light on interconnected biogeochemical processes in an aquifer system.</title>
        <authorList>
            <person name="Anantharaman K."/>
            <person name="Brown C.T."/>
            <person name="Hug L.A."/>
            <person name="Sharon I."/>
            <person name="Castelle C.J."/>
            <person name="Probst A.J."/>
            <person name="Thomas B.C."/>
            <person name="Singh A."/>
            <person name="Wilkins M.J."/>
            <person name="Karaoz U."/>
            <person name="Brodie E.L."/>
            <person name="Williams K.H."/>
            <person name="Hubbard S.S."/>
            <person name="Banfield J.F."/>
        </authorList>
    </citation>
    <scope>NUCLEOTIDE SEQUENCE [LARGE SCALE GENOMIC DNA]</scope>
</reference>
<proteinExistence type="inferred from homology"/>
<dbReference type="PROSITE" id="PS01167">
    <property type="entry name" value="RIBOSOMAL_L17"/>
    <property type="match status" value="1"/>
</dbReference>
<dbReference type="STRING" id="1798661.A3D65_05960"/>
<evidence type="ECO:0000256" key="1">
    <source>
        <dbReference type="ARBA" id="ARBA00008777"/>
    </source>
</evidence>
<evidence type="ECO:0000313" key="6">
    <source>
        <dbReference type="EMBL" id="OGZ07506.1"/>
    </source>
</evidence>
<sequence length="119" mass="13312">MRHHDKNKKFGLQKGARAALFHALVVALITHKKIVTTETRAKALRSKIEKLVTRARSGTLADTRLLASRLNNNQAVVRKLMKEIAPKYKDRHGGYTRITKLGSRPGRGDASPMAVIEFI</sequence>
<keyword evidence="3 4" id="KW-0687">Ribonucleoprotein</keyword>
<dbReference type="SUPFAM" id="SSF64263">
    <property type="entry name" value="Prokaryotic ribosomal protein L17"/>
    <property type="match status" value="1"/>
</dbReference>
<dbReference type="EMBL" id="MHLL01000058">
    <property type="protein sequence ID" value="OGZ07506.1"/>
    <property type="molecule type" value="Genomic_DNA"/>
</dbReference>
<evidence type="ECO:0000313" key="7">
    <source>
        <dbReference type="Proteomes" id="UP000177996"/>
    </source>
</evidence>
<dbReference type="AlphaFoldDB" id="A0A1G2D1J0"/>
<evidence type="ECO:0000256" key="5">
    <source>
        <dbReference type="RuleBase" id="RU000660"/>
    </source>
</evidence>
<dbReference type="HAMAP" id="MF_01368">
    <property type="entry name" value="Ribosomal_bL17"/>
    <property type="match status" value="1"/>
</dbReference>
<dbReference type="PANTHER" id="PTHR14413:SF16">
    <property type="entry name" value="LARGE RIBOSOMAL SUBUNIT PROTEIN BL17M"/>
    <property type="match status" value="1"/>
</dbReference>
<dbReference type="NCBIfam" id="TIGR00059">
    <property type="entry name" value="L17"/>
    <property type="match status" value="1"/>
</dbReference>
<gene>
    <name evidence="4" type="primary">rplQ</name>
    <name evidence="6" type="ORF">A3D65_05960</name>
</gene>
<evidence type="ECO:0000256" key="4">
    <source>
        <dbReference type="HAMAP-Rule" id="MF_01368"/>
    </source>
</evidence>
<keyword evidence="2 4" id="KW-0689">Ribosomal protein</keyword>
<evidence type="ECO:0000256" key="3">
    <source>
        <dbReference type="ARBA" id="ARBA00023274"/>
    </source>
</evidence>
<organism evidence="6 7">
    <name type="scientific">Candidatus Lloydbacteria bacterium RIFCSPHIGHO2_02_FULL_50_13</name>
    <dbReference type="NCBI Taxonomy" id="1798661"/>
    <lineage>
        <taxon>Bacteria</taxon>
        <taxon>Candidatus Lloydiibacteriota</taxon>
    </lineage>
</organism>
<dbReference type="Proteomes" id="UP000177996">
    <property type="component" value="Unassembled WGS sequence"/>
</dbReference>
<comment type="subunit">
    <text evidence="4">Part of the 50S ribosomal subunit. Contacts protein L32.</text>
</comment>
<protein>
    <recommendedName>
        <fullName evidence="4">Large ribosomal subunit protein bL17</fullName>
    </recommendedName>
</protein>
<dbReference type="GO" id="GO:0003735">
    <property type="term" value="F:structural constituent of ribosome"/>
    <property type="evidence" value="ECO:0007669"/>
    <property type="project" value="InterPro"/>
</dbReference>
<name>A0A1G2D1J0_9BACT</name>
<dbReference type="InterPro" id="IPR036373">
    <property type="entry name" value="Ribosomal_bL17_sf"/>
</dbReference>
<dbReference type="Gene3D" id="3.90.1030.10">
    <property type="entry name" value="Ribosomal protein L17"/>
    <property type="match status" value="1"/>
</dbReference>
<dbReference type="InterPro" id="IPR047859">
    <property type="entry name" value="Ribosomal_bL17_CS"/>
</dbReference>
<dbReference type="GO" id="GO:0006412">
    <property type="term" value="P:translation"/>
    <property type="evidence" value="ECO:0007669"/>
    <property type="project" value="UniProtKB-UniRule"/>
</dbReference>
<dbReference type="PANTHER" id="PTHR14413">
    <property type="entry name" value="RIBOSOMAL PROTEIN L17"/>
    <property type="match status" value="1"/>
</dbReference>
<comment type="similarity">
    <text evidence="1 4 5">Belongs to the bacterial ribosomal protein bL17 family.</text>
</comment>
<comment type="caution">
    <text evidence="6">The sequence shown here is derived from an EMBL/GenBank/DDBJ whole genome shotgun (WGS) entry which is preliminary data.</text>
</comment>
<dbReference type="GO" id="GO:0022625">
    <property type="term" value="C:cytosolic large ribosomal subunit"/>
    <property type="evidence" value="ECO:0007669"/>
    <property type="project" value="TreeGrafter"/>
</dbReference>